<reference evidence="14" key="1">
    <citation type="submission" date="2016-12" db="EMBL/GenBank/DDBJ databases">
        <title>The genomes of Aspergillus section Nigri reveals drivers in fungal speciation.</title>
        <authorList>
            <consortium name="DOE Joint Genome Institute"/>
            <person name="Vesth T.C."/>
            <person name="Nybo J."/>
            <person name="Theobald S."/>
            <person name="Brandl J."/>
            <person name="Frisvad J.C."/>
            <person name="Nielsen K.F."/>
            <person name="Lyhne E.K."/>
            <person name="Kogle M.E."/>
            <person name="Kuo A."/>
            <person name="Riley R."/>
            <person name="Clum A."/>
            <person name="Nolan M."/>
            <person name="Lipzen A."/>
            <person name="Salamov A."/>
            <person name="Henrissat B."/>
            <person name="Wiebenga A."/>
            <person name="De vries R.P."/>
            <person name="Grigoriev I.V."/>
            <person name="Mortensen U.H."/>
            <person name="Andersen M.R."/>
            <person name="Baker S.E."/>
        </authorList>
    </citation>
    <scope>NUCLEOTIDE SEQUENCE</scope>
    <source>
        <strain evidence="14">IBT 28561</strain>
    </source>
</reference>
<keyword evidence="10" id="KW-0819">tRNA processing</keyword>
<proteinExistence type="inferred from homology"/>
<dbReference type="SUPFAM" id="SSF53335">
    <property type="entry name" value="S-adenosyl-L-methionine-dependent methyltransferases"/>
    <property type="match status" value="1"/>
</dbReference>
<evidence type="ECO:0000256" key="6">
    <source>
        <dbReference type="ARBA" id="ARBA00018045"/>
    </source>
</evidence>
<dbReference type="GO" id="GO:0008175">
    <property type="term" value="F:tRNA methyltransferase activity"/>
    <property type="evidence" value="ECO:0007669"/>
    <property type="project" value="TreeGrafter"/>
</dbReference>
<protein>
    <recommendedName>
        <fullName evidence="6">tRNA wybutosine-synthesizing protein 4</fullName>
        <ecNumber evidence="5">2.1.1.290</ecNumber>
        <ecNumber evidence="4">2.3.1.231</ecNumber>
    </recommendedName>
    <alternativeName>
        <fullName evidence="12">tRNA(Phe) (7-(3-amino-3-(methoxycarbonyl)propyl)wyosine(37)-N)-methoxycarbonyltransferase</fullName>
    </alternativeName>
    <alternativeName>
        <fullName evidence="11">tRNA(Phe) (7-(3-amino-3-carboxypropyl)wyosine(37)-O)-methyltransferase</fullName>
    </alternativeName>
</protein>
<dbReference type="VEuPathDB" id="FungiDB:P168DRAFT_311230"/>
<accession>A0A2I1D181</accession>
<evidence type="ECO:0000256" key="8">
    <source>
        <dbReference type="ARBA" id="ARBA00022679"/>
    </source>
</evidence>
<keyword evidence="15" id="KW-1185">Reference proteome</keyword>
<dbReference type="InterPro" id="IPR015915">
    <property type="entry name" value="Kelch-typ_b-propeller"/>
</dbReference>
<keyword evidence="7 14" id="KW-0489">Methyltransferase</keyword>
<name>A0A2I1D181_ASPC2</name>
<dbReference type="Pfam" id="PF04072">
    <property type="entry name" value="LCM"/>
    <property type="match status" value="1"/>
</dbReference>
<dbReference type="InterPro" id="IPR029063">
    <property type="entry name" value="SAM-dependent_MTases_sf"/>
</dbReference>
<evidence type="ECO:0000313" key="15">
    <source>
        <dbReference type="Proteomes" id="UP000234254"/>
    </source>
</evidence>
<dbReference type="Pfam" id="PF13418">
    <property type="entry name" value="Beta-prop_TYW4"/>
    <property type="match status" value="1"/>
</dbReference>
<evidence type="ECO:0000256" key="2">
    <source>
        <dbReference type="ARBA" id="ARBA00004797"/>
    </source>
</evidence>
<organism evidence="14 15">
    <name type="scientific">Aspergillus campestris (strain IBT 28561)</name>
    <dbReference type="NCBI Taxonomy" id="1392248"/>
    <lineage>
        <taxon>Eukaryota</taxon>
        <taxon>Fungi</taxon>
        <taxon>Dikarya</taxon>
        <taxon>Ascomycota</taxon>
        <taxon>Pezizomycotina</taxon>
        <taxon>Eurotiomycetes</taxon>
        <taxon>Eurotiomycetidae</taxon>
        <taxon>Eurotiales</taxon>
        <taxon>Aspergillaceae</taxon>
        <taxon>Aspergillus</taxon>
        <taxon>Aspergillus subgen. Circumdati</taxon>
    </lineage>
</organism>
<dbReference type="OrthoDB" id="47172at2759"/>
<evidence type="ECO:0000256" key="12">
    <source>
        <dbReference type="ARBA" id="ARBA00030847"/>
    </source>
</evidence>
<dbReference type="InterPro" id="IPR007213">
    <property type="entry name" value="Ppm1/Ppm2/Tcmp"/>
</dbReference>
<comment type="caution">
    <text evidence="14">The sequence shown here is derived from an EMBL/GenBank/DDBJ whole genome shotgun (WGS) entry which is preliminary data.</text>
</comment>
<dbReference type="SUPFAM" id="SSF50965">
    <property type="entry name" value="Galactose oxidase, central domain"/>
    <property type="match status" value="1"/>
</dbReference>
<dbReference type="Gene3D" id="2.120.10.80">
    <property type="entry name" value="Kelch-type beta propeller"/>
    <property type="match status" value="1"/>
</dbReference>
<dbReference type="Gene3D" id="3.40.50.150">
    <property type="entry name" value="Vaccinia Virus protein VP39"/>
    <property type="match status" value="1"/>
</dbReference>
<evidence type="ECO:0000256" key="4">
    <source>
        <dbReference type="ARBA" id="ARBA00012155"/>
    </source>
</evidence>
<dbReference type="UniPathway" id="UPA00375"/>
<dbReference type="FunFam" id="2.120.10.80:FF:000133">
    <property type="entry name" value="Leucine carboxyl methyltransferase 2"/>
    <property type="match status" value="1"/>
</dbReference>
<evidence type="ECO:0000256" key="1">
    <source>
        <dbReference type="ARBA" id="ARBA00001806"/>
    </source>
</evidence>
<dbReference type="PANTHER" id="PTHR46529:SF1">
    <property type="entry name" value="TRNA WYBUTOSINE-SYNTHESIZING PROTEIN 4"/>
    <property type="match status" value="1"/>
</dbReference>
<dbReference type="Proteomes" id="UP000234254">
    <property type="component" value="Unassembled WGS sequence"/>
</dbReference>
<evidence type="ECO:0000256" key="11">
    <source>
        <dbReference type="ARBA" id="ARBA00029750"/>
    </source>
</evidence>
<dbReference type="EC" id="2.3.1.231" evidence="4"/>
<comment type="pathway">
    <text evidence="2">tRNA modification; wybutosine-tRNA(Phe) biosynthesis.</text>
</comment>
<sequence>MVSKKGPATAPGGVSKVEKDADLVMATNNSSIASKRSVEQLYYPKPHFFRYFVGKPQRRSPVINRGYWLRMHTMEESVRRFMREPSEKPKFVLNLGCGFDPLPFILLSADESLCRNTTFVDIDYEKLMVNRKLSIQKADDITQLLQDVEFLPDDSPILVRSKNYVAVGCDLKNLERLDEVLRRQILPSECSVLFLAEVSLTYMDVNSATAVLQWASKLSNNAQFCILEQFFPDGPEHPFASAMMKHFKKMGAPLHSVHEYPSLRQQEQRFIDAGWSQAKARSLWDLWSDNEFVGTPLRNSLDLVEPFDEWEELALYSSHYFLLHASTSPGSEAVPESTVPEAPGVSSAEFSLLANCPSVVGQRRFGALIPDGNSSIGYHSGIGRQTRLLSTDLYADSKDIVESRLPFPPNDVSARMCHTVTDLGNGDCLLVGGRASPASGFQDCWLREAGQWRQTQNLPAPRFRHNAVKVTLDTDYVLVYGGKDSNGSVLGTWLSWSKSGNGWREVEVNTDKVGSRFGACLTNLDDTSGVLFGGIGPDGVVLDDFWTWKCRQKSDGSLFLELDDQTENLRNNSPLFKYINRFGATVSRTSWGLVIVGGVTARQVVPLDKEIMLLDSSIMLKCLKGEMSWNDSPNIPSAIGLGAGFAGPRPLLVGHAASTVTPAELVILGGGAVCFAFGTVWTEGTWMLKQKDSTAENNWALCIDSKAAEGIVPIARVRVEEPAHLQQIPWIKEYLTSALGGDSNLNQAVEHEAHTQDISFQPQNFSYATEWFGAFMDEVHAGGHQYLRRNSLPTSWLISRMKDDFRLPEPLSQVSEDAHSAPLRISGGHLHSGDVLFIPPLWLQTRHTQASIQKGYAAGRDVYGNRDLQAYERSRNDIHEMIRISE</sequence>
<dbReference type="EMBL" id="MSFM01000007">
    <property type="protein sequence ID" value="PKY03635.1"/>
    <property type="molecule type" value="Genomic_DNA"/>
</dbReference>
<evidence type="ECO:0000256" key="3">
    <source>
        <dbReference type="ARBA" id="ARBA00010703"/>
    </source>
</evidence>
<dbReference type="EC" id="2.1.1.290" evidence="5"/>
<dbReference type="RefSeq" id="XP_024692229.1">
    <property type="nucleotide sequence ID" value="XM_024839473.1"/>
</dbReference>
<keyword evidence="9" id="KW-0949">S-adenosyl-L-methionine</keyword>
<keyword evidence="8" id="KW-0808">Transferase</keyword>
<evidence type="ECO:0000256" key="7">
    <source>
        <dbReference type="ARBA" id="ARBA00022603"/>
    </source>
</evidence>
<comment type="catalytic activity">
    <reaction evidence="1">
        <text>7-[(3S)-3-amino-3-carboxypropyl]wyosine(37) in tRNA(Phe) + S-adenosyl-L-methionine = 7-[(3S)-(3-amino-3-methoxycarbonyl)propyl]wyosine(37) in tRNA(Phe) + S-adenosyl-L-homocysteine</text>
        <dbReference type="Rhea" id="RHEA:36903"/>
        <dbReference type="Rhea" id="RHEA-COMP:10379"/>
        <dbReference type="Rhea" id="RHEA-COMP:11844"/>
        <dbReference type="ChEBI" id="CHEBI:57856"/>
        <dbReference type="ChEBI" id="CHEBI:59789"/>
        <dbReference type="ChEBI" id="CHEBI:73543"/>
        <dbReference type="ChEBI" id="CHEBI:74275"/>
        <dbReference type="EC" id="2.1.1.290"/>
    </reaction>
</comment>
<dbReference type="InterPro" id="IPR011043">
    <property type="entry name" value="Gal_Oxase/kelch_b-propeller"/>
</dbReference>
<dbReference type="GO" id="GO:0031591">
    <property type="term" value="P:wybutosine biosynthetic process"/>
    <property type="evidence" value="ECO:0007669"/>
    <property type="project" value="TreeGrafter"/>
</dbReference>
<comment type="catalytic activity">
    <reaction evidence="13">
        <text>7-[(3S)-(3-amino-3-methoxycarbonyl)propyl]wyosine(37) in tRNA(Phe) + S-adenosyl-L-methionine + CO2 = wybutosine(37) in tRNA(Phe) + S-adenosyl-L-homocysteine + 2 H(+)</text>
        <dbReference type="Rhea" id="RHEA:37119"/>
        <dbReference type="Rhea" id="RHEA-COMP:11844"/>
        <dbReference type="Rhea" id="RHEA-COMP:11847"/>
        <dbReference type="ChEBI" id="CHEBI:15378"/>
        <dbReference type="ChEBI" id="CHEBI:16526"/>
        <dbReference type="ChEBI" id="CHEBI:57856"/>
        <dbReference type="ChEBI" id="CHEBI:59789"/>
        <dbReference type="ChEBI" id="CHEBI:73544"/>
        <dbReference type="ChEBI" id="CHEBI:74275"/>
        <dbReference type="EC" id="2.3.1.231"/>
    </reaction>
</comment>
<dbReference type="GeneID" id="36546997"/>
<dbReference type="PANTHER" id="PTHR46529">
    <property type="entry name" value="TRNA WYBUTOSINE-SYNTHESIZING PROTEIN 4"/>
    <property type="match status" value="1"/>
</dbReference>
<gene>
    <name evidence="14" type="ORF">P168DRAFT_311230</name>
</gene>
<dbReference type="GO" id="GO:0030488">
    <property type="term" value="P:tRNA methylation"/>
    <property type="evidence" value="ECO:0007669"/>
    <property type="project" value="TreeGrafter"/>
</dbReference>
<evidence type="ECO:0000256" key="13">
    <source>
        <dbReference type="ARBA" id="ARBA00049250"/>
    </source>
</evidence>
<comment type="similarity">
    <text evidence="3">Belongs to the methyltransferase superfamily. LCMT family.</text>
</comment>
<evidence type="ECO:0000256" key="9">
    <source>
        <dbReference type="ARBA" id="ARBA00022691"/>
    </source>
</evidence>
<dbReference type="AlphaFoldDB" id="A0A2I1D181"/>
<dbReference type="FunFam" id="3.40.50.150:FF:000383">
    <property type="entry name" value="Leucine carboxyl methyltransferase 2"/>
    <property type="match status" value="1"/>
</dbReference>
<evidence type="ECO:0000256" key="10">
    <source>
        <dbReference type="ARBA" id="ARBA00022694"/>
    </source>
</evidence>
<evidence type="ECO:0000313" key="14">
    <source>
        <dbReference type="EMBL" id="PKY03635.1"/>
    </source>
</evidence>
<evidence type="ECO:0000256" key="5">
    <source>
        <dbReference type="ARBA" id="ARBA00012779"/>
    </source>
</evidence>